<comment type="caution">
    <text evidence="4">The sequence shown here is derived from an EMBL/GenBank/DDBJ whole genome shotgun (WGS) entry which is preliminary data.</text>
</comment>
<reference evidence="4 5" key="1">
    <citation type="submission" date="2023-06" db="EMBL/GenBank/DDBJ databases">
        <title>Sporosarcina sp. nov., isolated from Korean traditional fermented seafood 'Jeotgal'.</title>
        <authorList>
            <person name="Yang A.I."/>
            <person name="Shin N.-R."/>
        </authorList>
    </citation>
    <scope>NUCLEOTIDE SEQUENCE [LARGE SCALE GENOMIC DNA]</scope>
    <source>
        <strain evidence="4 5">KCTC13119</strain>
    </source>
</reference>
<dbReference type="Gene3D" id="3.40.640.10">
    <property type="entry name" value="Type I PLP-dependent aspartate aminotransferase-like (Major domain)"/>
    <property type="match status" value="1"/>
</dbReference>
<name>A0ABU4G7A2_9BACL</name>
<evidence type="ECO:0000259" key="3">
    <source>
        <dbReference type="Pfam" id="PF00266"/>
    </source>
</evidence>
<dbReference type="PIRSF" id="PIRSF005572">
    <property type="entry name" value="NifS"/>
    <property type="match status" value="1"/>
</dbReference>
<dbReference type="PANTHER" id="PTHR11601">
    <property type="entry name" value="CYSTEINE DESULFURYLASE FAMILY MEMBER"/>
    <property type="match status" value="1"/>
</dbReference>
<dbReference type="InterPro" id="IPR015424">
    <property type="entry name" value="PyrdxlP-dep_Trfase"/>
</dbReference>
<dbReference type="EMBL" id="JAUBDI010000004">
    <property type="protein sequence ID" value="MDW0112859.1"/>
    <property type="molecule type" value="Genomic_DNA"/>
</dbReference>
<evidence type="ECO:0000256" key="1">
    <source>
        <dbReference type="ARBA" id="ARBA00001933"/>
    </source>
</evidence>
<organism evidence="4 5">
    <name type="scientific">Sporosarcina saromensis</name>
    <dbReference type="NCBI Taxonomy" id="359365"/>
    <lineage>
        <taxon>Bacteria</taxon>
        <taxon>Bacillati</taxon>
        <taxon>Bacillota</taxon>
        <taxon>Bacilli</taxon>
        <taxon>Bacillales</taxon>
        <taxon>Caryophanaceae</taxon>
        <taxon>Sporosarcina</taxon>
    </lineage>
</organism>
<dbReference type="PANTHER" id="PTHR11601:SF50">
    <property type="entry name" value="CYSTEINE DESULFURASE ISCS 2-RELATED"/>
    <property type="match status" value="1"/>
</dbReference>
<protein>
    <submittedName>
        <fullName evidence="4">Cysteine desulfurase family protein</fullName>
    </submittedName>
</protein>
<sequence>MIYLDNSSTTQPDNAVLESFIAANLEYYANPASLHRMGRETDVLLRRAKEQMLQLVNNREGEVVITSGGTESNNLALIGFAMAYRSRGNHVITTKIEHPSVLLACKHLETLGFEVDYLSVDEQGIISIEELDEKLRKDTILVSIMHVNNELGSIQPLAACAELIHKKSRAVFHSDCVQSIGKLPVNMQHLGVDAITVSAHKLNGLKNTGALFLKKGIKPQAIMHGGGQENGLRSGTVSVPNAVALAKALRLSVVEKERADYRTWRNRVLETCTKYENIQVLCPKNSAPHIVSLAFRGIKGEVAVNYFQENGLIVSTSSACSSKNGQAGHVIEAIGLHNRFKNGVVRISFGNTTTDEHIEQLVSVIERFIDVIEKGM</sequence>
<dbReference type="InterPro" id="IPR015421">
    <property type="entry name" value="PyrdxlP-dep_Trfase_major"/>
</dbReference>
<evidence type="ECO:0000313" key="5">
    <source>
        <dbReference type="Proteomes" id="UP001282284"/>
    </source>
</evidence>
<comment type="cofactor">
    <cofactor evidence="1">
        <name>pyridoxal 5'-phosphate</name>
        <dbReference type="ChEBI" id="CHEBI:597326"/>
    </cofactor>
</comment>
<proteinExistence type="predicted"/>
<dbReference type="InterPro" id="IPR000192">
    <property type="entry name" value="Aminotrans_V_dom"/>
</dbReference>
<accession>A0ABU4G7A2</accession>
<evidence type="ECO:0000313" key="4">
    <source>
        <dbReference type="EMBL" id="MDW0112859.1"/>
    </source>
</evidence>
<evidence type="ECO:0000256" key="2">
    <source>
        <dbReference type="ARBA" id="ARBA00022898"/>
    </source>
</evidence>
<keyword evidence="5" id="KW-1185">Reference proteome</keyword>
<feature type="domain" description="Aminotransferase class V" evidence="3">
    <location>
        <begin position="2"/>
        <end position="361"/>
    </location>
</feature>
<dbReference type="SUPFAM" id="SSF53383">
    <property type="entry name" value="PLP-dependent transferases"/>
    <property type="match status" value="1"/>
</dbReference>
<gene>
    <name evidence="4" type="ORF">QT711_06650</name>
</gene>
<dbReference type="Pfam" id="PF00266">
    <property type="entry name" value="Aminotran_5"/>
    <property type="match status" value="1"/>
</dbReference>
<dbReference type="RefSeq" id="WP_317942812.1">
    <property type="nucleotide sequence ID" value="NZ_JAUBDI010000004.1"/>
</dbReference>
<dbReference type="Gene3D" id="3.90.1150.10">
    <property type="entry name" value="Aspartate Aminotransferase, domain 1"/>
    <property type="match status" value="1"/>
</dbReference>
<dbReference type="InterPro" id="IPR015422">
    <property type="entry name" value="PyrdxlP-dep_Trfase_small"/>
</dbReference>
<keyword evidence="2" id="KW-0663">Pyridoxal phosphate</keyword>
<dbReference type="Proteomes" id="UP001282284">
    <property type="component" value="Unassembled WGS sequence"/>
</dbReference>
<dbReference type="InterPro" id="IPR016454">
    <property type="entry name" value="Cysteine_dSase"/>
</dbReference>